<accession>A0A9P7JJ17</accession>
<sequence>MTAPEHNSLITSILIMSQSSSVAQPKELKHVGIVGAGMAGLYAAYRLKLSNDPRIAVSLYELDGRVGGRVKTYRFTSEKDQYFEAGAMRIPSTQMHQPTFDLIKLLNDTYHADLKLIPYHLTTPGNRTFINGILKNGGDDGTAKALGFDLPVPYGNKTADALLLSAIQAFIDLLERDFDQGWNLLLRLDKVPFRSYLEDLGWPQSVIDFTETMCSQTNQFALSFSELIMQNLDFDTKQWFTLDEGMDRLPQALARVVGMDNITFGARVQKIEQTGDGVTICADTPRGRVEQTFDKVILAIPPSALRMIPERPRWDYRKEQAIRAMFYEALYKIGLRFKTRFWEHVQPPSLGGQSTTDLPIRWIVYPSNGIGSEGPGVLLLYSWNTDASVWSSIPFSERLKSSLCHLSKVFPSVDVYNQFIAAEDLAWSEHNPTGDAMFLPGQLSEYFEIARRKEGNIYFAGEHLSRHHTWITGAIDSARSTAEEVISDFALKRVPTGWIPPAGTEPSDHYDPEANRMKVIKGGLENIKNNREEFEKSVLLLVNALYHKH</sequence>
<comment type="caution">
    <text evidence="2">The sequence shown here is derived from an EMBL/GenBank/DDBJ whole genome shotgun (WGS) entry which is preliminary data.</text>
</comment>
<reference evidence="2" key="1">
    <citation type="journal article" date="2020" name="New Phytol.">
        <title>Comparative genomics reveals dynamic genome evolution in host specialist ectomycorrhizal fungi.</title>
        <authorList>
            <person name="Lofgren L.A."/>
            <person name="Nguyen N.H."/>
            <person name="Vilgalys R."/>
            <person name="Ruytinx J."/>
            <person name="Liao H.L."/>
            <person name="Branco S."/>
            <person name="Kuo A."/>
            <person name="LaButti K."/>
            <person name="Lipzen A."/>
            <person name="Andreopoulos W."/>
            <person name="Pangilinan J."/>
            <person name="Riley R."/>
            <person name="Hundley H."/>
            <person name="Na H."/>
            <person name="Barry K."/>
            <person name="Grigoriev I.V."/>
            <person name="Stajich J.E."/>
            <person name="Kennedy P.G."/>
        </authorList>
    </citation>
    <scope>NUCLEOTIDE SEQUENCE</scope>
    <source>
        <strain evidence="2">MN1</strain>
    </source>
</reference>
<protein>
    <recommendedName>
        <fullName evidence="1">Amine oxidase domain-containing protein</fullName>
    </recommendedName>
</protein>
<dbReference type="OrthoDB" id="7777654at2759"/>
<dbReference type="Gene3D" id="3.50.50.60">
    <property type="entry name" value="FAD/NAD(P)-binding domain"/>
    <property type="match status" value="1"/>
</dbReference>
<dbReference type="GeneID" id="64633339"/>
<dbReference type="Gene3D" id="1.10.405.10">
    <property type="entry name" value="Guanine Nucleotide Dissociation Inhibitor, domain 1"/>
    <property type="match status" value="1"/>
</dbReference>
<evidence type="ECO:0000313" key="3">
    <source>
        <dbReference type="Proteomes" id="UP000807769"/>
    </source>
</evidence>
<organism evidence="2 3">
    <name type="scientific">Suillus subaureus</name>
    <dbReference type="NCBI Taxonomy" id="48587"/>
    <lineage>
        <taxon>Eukaryota</taxon>
        <taxon>Fungi</taxon>
        <taxon>Dikarya</taxon>
        <taxon>Basidiomycota</taxon>
        <taxon>Agaricomycotina</taxon>
        <taxon>Agaricomycetes</taxon>
        <taxon>Agaricomycetidae</taxon>
        <taxon>Boletales</taxon>
        <taxon>Suillineae</taxon>
        <taxon>Suillaceae</taxon>
        <taxon>Suillus</taxon>
    </lineage>
</organism>
<gene>
    <name evidence="2" type="ORF">BJ212DRAFT_1476100</name>
</gene>
<feature type="domain" description="Amine oxidase" evidence="1">
    <location>
        <begin position="38"/>
        <end position="486"/>
    </location>
</feature>
<dbReference type="InterPro" id="IPR036188">
    <property type="entry name" value="FAD/NAD-bd_sf"/>
</dbReference>
<dbReference type="Gene3D" id="3.90.660.10">
    <property type="match status" value="1"/>
</dbReference>
<dbReference type="RefSeq" id="XP_041198536.1">
    <property type="nucleotide sequence ID" value="XM_041339323.1"/>
</dbReference>
<dbReference type="PANTHER" id="PTHR10742">
    <property type="entry name" value="FLAVIN MONOAMINE OXIDASE"/>
    <property type="match status" value="1"/>
</dbReference>
<dbReference type="SUPFAM" id="SSF51905">
    <property type="entry name" value="FAD/NAD(P)-binding domain"/>
    <property type="match status" value="1"/>
</dbReference>
<dbReference type="AlphaFoldDB" id="A0A9P7JJ17"/>
<dbReference type="InterPro" id="IPR002937">
    <property type="entry name" value="Amino_oxidase"/>
</dbReference>
<dbReference type="InterPro" id="IPR050281">
    <property type="entry name" value="Flavin_monoamine_oxidase"/>
</dbReference>
<evidence type="ECO:0000313" key="2">
    <source>
        <dbReference type="EMBL" id="KAG1824819.1"/>
    </source>
</evidence>
<dbReference type="Proteomes" id="UP000807769">
    <property type="component" value="Unassembled WGS sequence"/>
</dbReference>
<dbReference type="SUPFAM" id="SSF54373">
    <property type="entry name" value="FAD-linked reductases, C-terminal domain"/>
    <property type="match status" value="1"/>
</dbReference>
<proteinExistence type="predicted"/>
<dbReference type="GO" id="GO:0001716">
    <property type="term" value="F:L-amino-acid oxidase activity"/>
    <property type="evidence" value="ECO:0007669"/>
    <property type="project" value="TreeGrafter"/>
</dbReference>
<name>A0A9P7JJ17_9AGAM</name>
<dbReference type="EMBL" id="JABBWG010000003">
    <property type="protein sequence ID" value="KAG1824819.1"/>
    <property type="molecule type" value="Genomic_DNA"/>
</dbReference>
<dbReference type="PANTHER" id="PTHR10742:SF342">
    <property type="entry name" value="AMINE OXIDASE"/>
    <property type="match status" value="1"/>
</dbReference>
<dbReference type="GO" id="GO:0009063">
    <property type="term" value="P:amino acid catabolic process"/>
    <property type="evidence" value="ECO:0007669"/>
    <property type="project" value="TreeGrafter"/>
</dbReference>
<keyword evidence="3" id="KW-1185">Reference proteome</keyword>
<evidence type="ECO:0000259" key="1">
    <source>
        <dbReference type="Pfam" id="PF01593"/>
    </source>
</evidence>
<dbReference type="Pfam" id="PF01593">
    <property type="entry name" value="Amino_oxidase"/>
    <property type="match status" value="1"/>
</dbReference>